<organism evidence="4 5">
    <name type="scientific">Clostridium tetani</name>
    <dbReference type="NCBI Taxonomy" id="1513"/>
    <lineage>
        <taxon>Bacteria</taxon>
        <taxon>Bacillati</taxon>
        <taxon>Bacillota</taxon>
        <taxon>Clostridia</taxon>
        <taxon>Eubacteriales</taxon>
        <taxon>Clostridiaceae</taxon>
        <taxon>Clostridium</taxon>
    </lineage>
</organism>
<feature type="region of interest" description="Disordered" evidence="1">
    <location>
        <begin position="22"/>
        <end position="91"/>
    </location>
</feature>
<dbReference type="GO" id="GO:0016020">
    <property type="term" value="C:membrane"/>
    <property type="evidence" value="ECO:0007669"/>
    <property type="project" value="TreeGrafter"/>
</dbReference>
<name>A0A4Q0VDS6_CLOTA</name>
<dbReference type="Pfam" id="PF01522">
    <property type="entry name" value="Polysacc_deac_1"/>
    <property type="match status" value="1"/>
</dbReference>
<dbReference type="AlphaFoldDB" id="A0A4Q0VDS6"/>
<feature type="signal peptide" evidence="2">
    <location>
        <begin position="1"/>
        <end position="17"/>
    </location>
</feature>
<gene>
    <name evidence="4" type="primary">pdaA</name>
    <name evidence="4" type="ORF">DP130_06320</name>
</gene>
<dbReference type="NCBIfam" id="TIGR02884">
    <property type="entry name" value="spore_pdaA"/>
    <property type="match status" value="1"/>
</dbReference>
<reference evidence="4 5" key="1">
    <citation type="submission" date="2018-06" db="EMBL/GenBank/DDBJ databases">
        <title>Genome conservation of Clostridium tetani.</title>
        <authorList>
            <person name="Bruggemann H."/>
            <person name="Popoff M.R."/>
        </authorList>
    </citation>
    <scope>NUCLEOTIDE SEQUENCE [LARGE SCALE GENOMIC DNA]</scope>
    <source>
        <strain evidence="4 5">2017.061</strain>
    </source>
</reference>
<feature type="chain" id="PRO_5039036927" evidence="2">
    <location>
        <begin position="18"/>
        <end position="324"/>
    </location>
</feature>
<dbReference type="RefSeq" id="WP_129030245.1">
    <property type="nucleotide sequence ID" value="NZ_AP026806.1"/>
</dbReference>
<feature type="domain" description="NodB homology" evidence="3">
    <location>
        <begin position="134"/>
        <end position="318"/>
    </location>
</feature>
<dbReference type="EMBL" id="QMAP01000005">
    <property type="protein sequence ID" value="RXI49022.1"/>
    <property type="molecule type" value="Genomic_DNA"/>
</dbReference>
<dbReference type="GO" id="GO:0005975">
    <property type="term" value="P:carbohydrate metabolic process"/>
    <property type="evidence" value="ECO:0007669"/>
    <property type="project" value="InterPro"/>
</dbReference>
<dbReference type="InterPro" id="IPR050248">
    <property type="entry name" value="Polysacc_deacetylase_ArnD"/>
</dbReference>
<accession>A0A4Q0VDS6</accession>
<evidence type="ECO:0000256" key="2">
    <source>
        <dbReference type="SAM" id="SignalP"/>
    </source>
</evidence>
<dbReference type="InterPro" id="IPR011330">
    <property type="entry name" value="Glyco_hydro/deAcase_b/a-brl"/>
</dbReference>
<evidence type="ECO:0000313" key="5">
    <source>
        <dbReference type="Proteomes" id="UP000290921"/>
    </source>
</evidence>
<evidence type="ECO:0000256" key="1">
    <source>
        <dbReference type="SAM" id="MobiDB-lite"/>
    </source>
</evidence>
<dbReference type="Proteomes" id="UP000290921">
    <property type="component" value="Unassembled WGS sequence"/>
</dbReference>
<dbReference type="GO" id="GO:0016810">
    <property type="term" value="F:hydrolase activity, acting on carbon-nitrogen (but not peptide) bonds"/>
    <property type="evidence" value="ECO:0007669"/>
    <property type="project" value="InterPro"/>
</dbReference>
<sequence>MKKAISLLIIFSFVSLSTTSCSPKYSNNNQTDKNKVETAIDKKDNEDIKKKDKTKSLNDNEKIDDESKKDDSKKNTEASKNMSKNTSSKSSLETKERDWFFEPKKDGSPSTVPSDVENVIKNHSTYFLGDTNEKVIYLTFDEGYENGYTSKILDILKANDVKAAFFVVTPYIKTNKDLIKRMVDEGHLVCNHSVHHPSMAQVALKGKEKFKEEFTGVEEIFKEVTGKEMPKFFRPPMGKYSELSLAYTKELGYKTIFWSFAYNDWDVKKQPNPEAAKKRIVDKAHNGAIYLLHAVSKTNTEVLDSVIKELKDKGFKFASLEELK</sequence>
<feature type="compositionally biased region" description="Polar residues" evidence="1">
    <location>
        <begin position="22"/>
        <end position="31"/>
    </location>
</feature>
<dbReference type="InterPro" id="IPR002509">
    <property type="entry name" value="NODB_dom"/>
</dbReference>
<feature type="compositionally biased region" description="Low complexity" evidence="1">
    <location>
        <begin position="79"/>
        <end position="91"/>
    </location>
</feature>
<dbReference type="Gene3D" id="3.20.20.370">
    <property type="entry name" value="Glycoside hydrolase/deacetylase"/>
    <property type="match status" value="1"/>
</dbReference>
<dbReference type="PANTHER" id="PTHR10587:SF78">
    <property type="entry name" value="PEPTIDOGLYCAN-N-ACETYLMURAMIC ACID DEACETYLASE PDAA"/>
    <property type="match status" value="1"/>
</dbReference>
<dbReference type="SUPFAM" id="SSF88713">
    <property type="entry name" value="Glycoside hydrolase/deacetylase"/>
    <property type="match status" value="1"/>
</dbReference>
<dbReference type="PROSITE" id="PS51677">
    <property type="entry name" value="NODB"/>
    <property type="match status" value="1"/>
</dbReference>
<evidence type="ECO:0000313" key="4">
    <source>
        <dbReference type="EMBL" id="RXI49022.1"/>
    </source>
</evidence>
<dbReference type="PROSITE" id="PS51257">
    <property type="entry name" value="PROKAR_LIPOPROTEIN"/>
    <property type="match status" value="1"/>
</dbReference>
<protein>
    <submittedName>
        <fullName evidence="4">Delta-lactam-biosynthetic de-N-acetylase</fullName>
    </submittedName>
</protein>
<comment type="caution">
    <text evidence="4">The sequence shown here is derived from an EMBL/GenBank/DDBJ whole genome shotgun (WGS) entry which is preliminary data.</text>
</comment>
<dbReference type="InterPro" id="IPR014235">
    <property type="entry name" value="Spore_PdaA"/>
</dbReference>
<feature type="compositionally biased region" description="Basic and acidic residues" evidence="1">
    <location>
        <begin position="32"/>
        <end position="77"/>
    </location>
</feature>
<dbReference type="CDD" id="cd10948">
    <property type="entry name" value="CE4_BsPdaA_like"/>
    <property type="match status" value="1"/>
</dbReference>
<dbReference type="PANTHER" id="PTHR10587">
    <property type="entry name" value="GLYCOSYL TRANSFERASE-RELATED"/>
    <property type="match status" value="1"/>
</dbReference>
<evidence type="ECO:0000259" key="3">
    <source>
        <dbReference type="PROSITE" id="PS51677"/>
    </source>
</evidence>
<keyword evidence="2" id="KW-0732">Signal</keyword>
<proteinExistence type="predicted"/>